<sequence length="259" mass="27615">MSRERFAEQVVLITGAASGIGAHLAERFATEGARVALLDVDEAGATAMAQRLPDALAVGVDVSSRAAIREALDLVRERWGRLDIVVNNAATCSDTPFDRIPDHEWERDLAVDLSGPYRLVQEALPDLLRARGNVLNIVSVNGLTHFGNESYSVSKAGLMALTRSLAVTYGPQGLRANAIAPATIVTPIWDDRLERDPHVLDAATKWYPLGRLGQPDDVAHAALFLCSAEASWITGTTLVVDGGLLAGNALLADDIMAQG</sequence>
<dbReference type="PANTHER" id="PTHR42760:SF133">
    <property type="entry name" value="3-OXOACYL-[ACYL-CARRIER-PROTEIN] REDUCTASE"/>
    <property type="match status" value="1"/>
</dbReference>
<comment type="similarity">
    <text evidence="1">Belongs to the short-chain dehydrogenases/reductases (SDR) family.</text>
</comment>
<keyword evidence="2" id="KW-0560">Oxidoreductase</keyword>
<dbReference type="SUPFAM" id="SSF51735">
    <property type="entry name" value="NAD(P)-binding Rossmann-fold domains"/>
    <property type="match status" value="1"/>
</dbReference>
<dbReference type="Pfam" id="PF13561">
    <property type="entry name" value="adh_short_C2"/>
    <property type="match status" value="1"/>
</dbReference>
<dbReference type="OrthoDB" id="517007at2"/>
<dbReference type="InterPro" id="IPR020904">
    <property type="entry name" value="Sc_DH/Rdtase_CS"/>
</dbReference>
<dbReference type="RefSeq" id="WP_015883459.1">
    <property type="nucleotide sequence ID" value="NC_012669.1"/>
</dbReference>
<accession>C5BZN9</accession>
<dbReference type="PANTHER" id="PTHR42760">
    <property type="entry name" value="SHORT-CHAIN DEHYDROGENASES/REDUCTASES FAMILY MEMBER"/>
    <property type="match status" value="1"/>
</dbReference>
<keyword evidence="4" id="KW-1185">Reference proteome</keyword>
<dbReference type="eggNOG" id="COG1028">
    <property type="taxonomic scope" value="Bacteria"/>
</dbReference>
<dbReference type="InterPro" id="IPR036291">
    <property type="entry name" value="NAD(P)-bd_dom_sf"/>
</dbReference>
<proteinExistence type="inferred from homology"/>
<dbReference type="InterPro" id="IPR002347">
    <property type="entry name" value="SDR_fam"/>
</dbReference>
<evidence type="ECO:0000256" key="2">
    <source>
        <dbReference type="ARBA" id="ARBA00023002"/>
    </source>
</evidence>
<dbReference type="Gene3D" id="3.40.50.720">
    <property type="entry name" value="NAD(P)-binding Rossmann-like Domain"/>
    <property type="match status" value="1"/>
</dbReference>
<dbReference type="PROSITE" id="PS00061">
    <property type="entry name" value="ADH_SHORT"/>
    <property type="match status" value="1"/>
</dbReference>
<organism evidence="3 4">
    <name type="scientific">Beutenbergia cavernae (strain ATCC BAA-8 / DSM 12333 / CCUG 43141 / JCM 11478 / NBRC 16432 / NCIMB 13614 / HKI 0122)</name>
    <dbReference type="NCBI Taxonomy" id="471853"/>
    <lineage>
        <taxon>Bacteria</taxon>
        <taxon>Bacillati</taxon>
        <taxon>Actinomycetota</taxon>
        <taxon>Actinomycetes</taxon>
        <taxon>Micrococcales</taxon>
        <taxon>Beutenbergiaceae</taxon>
        <taxon>Beutenbergia</taxon>
    </lineage>
</organism>
<dbReference type="PRINTS" id="PR00080">
    <property type="entry name" value="SDRFAMILY"/>
</dbReference>
<dbReference type="KEGG" id="bcv:Bcav_2974"/>
<evidence type="ECO:0000313" key="3">
    <source>
        <dbReference type="EMBL" id="ACQ81219.1"/>
    </source>
</evidence>
<dbReference type="PRINTS" id="PR00081">
    <property type="entry name" value="GDHRDH"/>
</dbReference>
<reference evidence="3 4" key="1">
    <citation type="journal article" date="2009" name="Stand. Genomic Sci.">
        <title>Complete genome sequence of Beutenbergia cavernae type strain (HKI 0122).</title>
        <authorList>
            <person name="Land M."/>
            <person name="Pukall R."/>
            <person name="Abt B."/>
            <person name="Goker M."/>
            <person name="Rohde M."/>
            <person name="Glavina Del Rio T."/>
            <person name="Tice H."/>
            <person name="Copeland A."/>
            <person name="Cheng J.F."/>
            <person name="Lucas S."/>
            <person name="Chen F."/>
            <person name="Nolan M."/>
            <person name="Bruce D."/>
            <person name="Goodwin L."/>
            <person name="Pitluck S."/>
            <person name="Ivanova N."/>
            <person name="Mavromatis K."/>
            <person name="Ovchinnikova G."/>
            <person name="Pati A."/>
            <person name="Chen A."/>
            <person name="Palaniappan K."/>
            <person name="Hauser L."/>
            <person name="Chang Y.J."/>
            <person name="Jefferies C.C."/>
            <person name="Saunders E."/>
            <person name="Brettin T."/>
            <person name="Detter J.C."/>
            <person name="Han C."/>
            <person name="Chain P."/>
            <person name="Bristow J."/>
            <person name="Eisen J.A."/>
            <person name="Markowitz V."/>
            <person name="Hugenholtz P."/>
            <person name="Kyrpides N.C."/>
            <person name="Klenk H.P."/>
            <person name="Lapidus A."/>
        </authorList>
    </citation>
    <scope>NUCLEOTIDE SEQUENCE [LARGE SCALE GENOMIC DNA]</scope>
    <source>
        <strain evidence="4">ATCC BAA-8 / DSM 12333 / NBRC 16432</strain>
    </source>
</reference>
<name>C5BZN9_BEUC1</name>
<dbReference type="HOGENOM" id="CLU_010194_1_2_11"/>
<protein>
    <submittedName>
        <fullName evidence="3">Short-chain dehydrogenase/reductase SDR</fullName>
    </submittedName>
</protein>
<evidence type="ECO:0000256" key="1">
    <source>
        <dbReference type="ARBA" id="ARBA00006484"/>
    </source>
</evidence>
<dbReference type="Proteomes" id="UP000007962">
    <property type="component" value="Chromosome"/>
</dbReference>
<dbReference type="EMBL" id="CP001618">
    <property type="protein sequence ID" value="ACQ81219.1"/>
    <property type="molecule type" value="Genomic_DNA"/>
</dbReference>
<dbReference type="FunFam" id="3.40.50.720:FF:000084">
    <property type="entry name" value="Short-chain dehydrogenase reductase"/>
    <property type="match status" value="1"/>
</dbReference>
<evidence type="ECO:0000313" key="4">
    <source>
        <dbReference type="Proteomes" id="UP000007962"/>
    </source>
</evidence>
<dbReference type="AlphaFoldDB" id="C5BZN9"/>
<dbReference type="STRING" id="471853.Bcav_2974"/>
<gene>
    <name evidence="3" type="ordered locus">Bcav_2974</name>
</gene>
<dbReference type="GO" id="GO:0016616">
    <property type="term" value="F:oxidoreductase activity, acting on the CH-OH group of donors, NAD or NADP as acceptor"/>
    <property type="evidence" value="ECO:0007669"/>
    <property type="project" value="TreeGrafter"/>
</dbReference>